<comment type="caution">
    <text evidence="4">The sequence shown here is derived from an EMBL/GenBank/DDBJ whole genome shotgun (WGS) entry which is preliminary data.</text>
</comment>
<evidence type="ECO:0000313" key="4">
    <source>
        <dbReference type="EMBL" id="KRL88392.1"/>
    </source>
</evidence>
<dbReference type="PATRIC" id="fig|1423760.3.peg.350"/>
<dbReference type="SUPFAM" id="SSF46785">
    <property type="entry name" value="Winged helix' DNA-binding domain"/>
    <property type="match status" value="1"/>
</dbReference>
<dbReference type="EMBL" id="AZFK01000077">
    <property type="protein sequence ID" value="KRL88392.1"/>
    <property type="molecule type" value="Genomic_DNA"/>
</dbReference>
<proteinExistence type="predicted"/>
<dbReference type="InterPro" id="IPR036390">
    <property type="entry name" value="WH_DNA-bd_sf"/>
</dbReference>
<evidence type="ECO:0000259" key="3">
    <source>
        <dbReference type="Pfam" id="PF08220"/>
    </source>
</evidence>
<dbReference type="AlphaFoldDB" id="A0A0R1UBM4"/>
<dbReference type="Proteomes" id="UP000050816">
    <property type="component" value="Unassembled WGS sequence"/>
</dbReference>
<dbReference type="InterPro" id="IPR001034">
    <property type="entry name" value="DeoR_HTH"/>
</dbReference>
<dbReference type="GO" id="GO:0003700">
    <property type="term" value="F:DNA-binding transcription factor activity"/>
    <property type="evidence" value="ECO:0007669"/>
    <property type="project" value="InterPro"/>
</dbReference>
<evidence type="ECO:0000256" key="1">
    <source>
        <dbReference type="ARBA" id="ARBA00023015"/>
    </source>
</evidence>
<keyword evidence="2" id="KW-0804">Transcription</keyword>
<protein>
    <recommendedName>
        <fullName evidence="3">HTH deoR-type domain-containing protein</fullName>
    </recommendedName>
</protein>
<dbReference type="InterPro" id="IPR036388">
    <property type="entry name" value="WH-like_DNA-bd_sf"/>
</dbReference>
<name>A0A0R1UBM4_9LACO</name>
<sequence length="80" mass="9342">MSDKLLRRVVRDARLAKNEQAAWNLIERYLQQHQYLTTPEAVKLVGKSAATTRRYLNKYVALGWLAKQGGNRDRTYHLVK</sequence>
<dbReference type="Pfam" id="PF08220">
    <property type="entry name" value="HTH_DeoR"/>
    <property type="match status" value="1"/>
</dbReference>
<organism evidence="4 5">
    <name type="scientific">Limosilactobacillus ingluviei DSM 15946</name>
    <dbReference type="NCBI Taxonomy" id="1423760"/>
    <lineage>
        <taxon>Bacteria</taxon>
        <taxon>Bacillati</taxon>
        <taxon>Bacillota</taxon>
        <taxon>Bacilli</taxon>
        <taxon>Lactobacillales</taxon>
        <taxon>Lactobacillaceae</taxon>
        <taxon>Limosilactobacillus</taxon>
    </lineage>
</organism>
<keyword evidence="1" id="KW-0805">Transcription regulation</keyword>
<feature type="domain" description="HTH deoR-type" evidence="3">
    <location>
        <begin position="26"/>
        <end position="68"/>
    </location>
</feature>
<dbReference type="Gene3D" id="1.10.10.10">
    <property type="entry name" value="Winged helix-like DNA-binding domain superfamily/Winged helix DNA-binding domain"/>
    <property type="match status" value="1"/>
</dbReference>
<gene>
    <name evidence="4" type="ORF">FC43_GL000333</name>
</gene>
<evidence type="ECO:0000313" key="5">
    <source>
        <dbReference type="Proteomes" id="UP000050816"/>
    </source>
</evidence>
<evidence type="ECO:0000256" key="2">
    <source>
        <dbReference type="ARBA" id="ARBA00023163"/>
    </source>
</evidence>
<reference evidence="4 5" key="1">
    <citation type="journal article" date="2015" name="Genome Announc.">
        <title>Expanding the biotechnology potential of lactobacilli through comparative genomics of 213 strains and associated genera.</title>
        <authorList>
            <person name="Sun Z."/>
            <person name="Harris H.M."/>
            <person name="McCann A."/>
            <person name="Guo C."/>
            <person name="Argimon S."/>
            <person name="Zhang W."/>
            <person name="Yang X."/>
            <person name="Jeffery I.B."/>
            <person name="Cooney J.C."/>
            <person name="Kagawa T.F."/>
            <person name="Liu W."/>
            <person name="Song Y."/>
            <person name="Salvetti E."/>
            <person name="Wrobel A."/>
            <person name="Rasinkangas P."/>
            <person name="Parkhill J."/>
            <person name="Rea M.C."/>
            <person name="O'Sullivan O."/>
            <person name="Ritari J."/>
            <person name="Douillard F.P."/>
            <person name="Paul Ross R."/>
            <person name="Yang R."/>
            <person name="Briner A.E."/>
            <person name="Felis G.E."/>
            <person name="de Vos W.M."/>
            <person name="Barrangou R."/>
            <person name="Klaenhammer T.R."/>
            <person name="Caufield P.W."/>
            <person name="Cui Y."/>
            <person name="Zhang H."/>
            <person name="O'Toole P.W."/>
        </authorList>
    </citation>
    <scope>NUCLEOTIDE SEQUENCE [LARGE SCALE GENOMIC DNA]</scope>
    <source>
        <strain evidence="4 5">DSM 15946</strain>
    </source>
</reference>
<accession>A0A0R1UBM4</accession>